<dbReference type="Proteomes" id="UP001488805">
    <property type="component" value="Unassembled WGS sequence"/>
</dbReference>
<keyword evidence="1" id="KW-0812">Transmembrane</keyword>
<keyword evidence="3" id="KW-1185">Reference proteome</keyword>
<gene>
    <name evidence="2" type="ORF">VZT92_009092</name>
</gene>
<proteinExistence type="predicted"/>
<reference evidence="2 3" key="1">
    <citation type="journal article" date="2024" name="Genome Biol. Evol.">
        <title>Chromosome-level genome assembly of the viviparous eelpout Zoarces viviparus.</title>
        <authorList>
            <person name="Fuhrmann N."/>
            <person name="Brasseur M.V."/>
            <person name="Bakowski C.E."/>
            <person name="Podsiadlowski L."/>
            <person name="Prost S."/>
            <person name="Krehenwinkel H."/>
            <person name="Mayer C."/>
        </authorList>
    </citation>
    <scope>NUCLEOTIDE SEQUENCE [LARGE SCALE GENOMIC DNA]</scope>
    <source>
        <strain evidence="2">NO-MEL_2022_Ind0_liver</strain>
    </source>
</reference>
<comment type="caution">
    <text evidence="2">The sequence shown here is derived from an EMBL/GenBank/DDBJ whole genome shotgun (WGS) entry which is preliminary data.</text>
</comment>
<sequence length="152" mass="16586">MSTMEAENGHTFFFFFSPGGCRSGCGRGLLSHGCLITADVEVGVKFTSSSISYCTSASSLLVFFKHHLHDSGPFTRTSSDGGEVFIRVVSVVLWLFALSLLLGLKLLDYIISASEATSSTGRWELLVGVQELISLQKDWTISINLSHDETDR</sequence>
<dbReference type="AlphaFoldDB" id="A0AAW1FGD9"/>
<feature type="transmembrane region" description="Helical" evidence="1">
    <location>
        <begin position="84"/>
        <end position="104"/>
    </location>
</feature>
<evidence type="ECO:0000313" key="3">
    <source>
        <dbReference type="Proteomes" id="UP001488805"/>
    </source>
</evidence>
<accession>A0AAW1FGD9</accession>
<keyword evidence="1" id="KW-1133">Transmembrane helix</keyword>
<protein>
    <submittedName>
        <fullName evidence="2">Uncharacterized protein</fullName>
    </submittedName>
</protein>
<evidence type="ECO:0000256" key="1">
    <source>
        <dbReference type="SAM" id="Phobius"/>
    </source>
</evidence>
<name>A0AAW1FGD9_ZOAVI</name>
<evidence type="ECO:0000313" key="2">
    <source>
        <dbReference type="EMBL" id="KAK9534017.1"/>
    </source>
</evidence>
<dbReference type="EMBL" id="JBCEZU010000067">
    <property type="protein sequence ID" value="KAK9534017.1"/>
    <property type="molecule type" value="Genomic_DNA"/>
</dbReference>
<organism evidence="2 3">
    <name type="scientific">Zoarces viviparus</name>
    <name type="common">Viviparous eelpout</name>
    <name type="synonym">Blennius viviparus</name>
    <dbReference type="NCBI Taxonomy" id="48416"/>
    <lineage>
        <taxon>Eukaryota</taxon>
        <taxon>Metazoa</taxon>
        <taxon>Chordata</taxon>
        <taxon>Craniata</taxon>
        <taxon>Vertebrata</taxon>
        <taxon>Euteleostomi</taxon>
        <taxon>Actinopterygii</taxon>
        <taxon>Neopterygii</taxon>
        <taxon>Teleostei</taxon>
        <taxon>Neoteleostei</taxon>
        <taxon>Acanthomorphata</taxon>
        <taxon>Eupercaria</taxon>
        <taxon>Perciformes</taxon>
        <taxon>Cottioidei</taxon>
        <taxon>Zoarcales</taxon>
        <taxon>Zoarcidae</taxon>
        <taxon>Zoarcinae</taxon>
        <taxon>Zoarces</taxon>
    </lineage>
</organism>
<keyword evidence="1" id="KW-0472">Membrane</keyword>